<feature type="domain" description="Amidohydrolase 3" evidence="2">
    <location>
        <begin position="86"/>
        <end position="572"/>
    </location>
</feature>
<name>A0A381Q477_9ZZZZ</name>
<dbReference type="CDD" id="cd01300">
    <property type="entry name" value="YtcJ_like"/>
    <property type="match status" value="1"/>
</dbReference>
<dbReference type="PANTHER" id="PTHR22642:SF2">
    <property type="entry name" value="PROTEIN LONG AFTER FAR-RED 3"/>
    <property type="match status" value="1"/>
</dbReference>
<dbReference type="GO" id="GO:0016810">
    <property type="term" value="F:hydrolase activity, acting on carbon-nitrogen (but not peptide) bonds"/>
    <property type="evidence" value="ECO:0007669"/>
    <property type="project" value="InterPro"/>
</dbReference>
<keyword evidence="1" id="KW-0472">Membrane</keyword>
<dbReference type="InterPro" id="IPR013108">
    <property type="entry name" value="Amidohydro_3"/>
</dbReference>
<organism evidence="3">
    <name type="scientific">marine metagenome</name>
    <dbReference type="NCBI Taxonomy" id="408172"/>
    <lineage>
        <taxon>unclassified sequences</taxon>
        <taxon>metagenomes</taxon>
        <taxon>ecological metagenomes</taxon>
    </lineage>
</organism>
<feature type="transmembrane region" description="Helical" evidence="1">
    <location>
        <begin position="7"/>
        <end position="26"/>
    </location>
</feature>
<dbReference type="InterPro" id="IPR011059">
    <property type="entry name" value="Metal-dep_hydrolase_composite"/>
</dbReference>
<accession>A0A381Q477</accession>
<dbReference type="Gene3D" id="3.10.310.70">
    <property type="match status" value="1"/>
</dbReference>
<sequence>MQQRSKKIPIIIIIVCILIVVLSIYLEGNKKAENIGPDLIVFNADIRTSDPKSPIAQAFAVKKGKFIAIGTNQEIQSLGKENTQQIDAQGLSVLPGFIDSHTHLSSGGKIVSGVNLTGIKEKSVWLDMIAERVKTMEPGEWLLGGRWDYTLENKGLPNRWELDEVSPNNPVALSDIDGHSMWVNTLAIDKANITADSVVPVGGQIMLDEDTGKPNGILLEGAMDLVWREKTYVRDSDEARKQISQVLNFATSLGITSVHDMSSKIELEKYLGLAEEGKLYVRTFYGEHSKFDAGQDSTSDKAQIEKLRNKYKFNDPNKGPMVEFGFIKYVMDGVLSTHTAAMLEPYSDRPDLFGEPFYTQEEIDALVKRANGLGFPVAIHAIGDRAVRMALNAFESSGNREYANRIEHIEIIDPNDVPRFKELNVAASMQPNHGTGVIGKYITERVGEEREKNAYVWGDFLRSRTQLGFSSDFATSPFSPLVHIADAVFRESPSGLFDGTWYPDQAVTFEQALFAYTQAGATLSGWGDELGSITVGKWADFVLLDRTLGNPVGRELKQANVSATYFAGRLVFSATEKN</sequence>
<dbReference type="Gene3D" id="3.20.20.140">
    <property type="entry name" value="Metal-dependent hydrolases"/>
    <property type="match status" value="1"/>
</dbReference>
<evidence type="ECO:0000313" key="3">
    <source>
        <dbReference type="EMBL" id="SUZ73718.1"/>
    </source>
</evidence>
<evidence type="ECO:0000259" key="2">
    <source>
        <dbReference type="Pfam" id="PF07969"/>
    </source>
</evidence>
<dbReference type="EMBL" id="UINC01001187">
    <property type="protein sequence ID" value="SUZ73718.1"/>
    <property type="molecule type" value="Genomic_DNA"/>
</dbReference>
<dbReference type="SUPFAM" id="SSF51556">
    <property type="entry name" value="Metallo-dependent hydrolases"/>
    <property type="match status" value="1"/>
</dbReference>
<dbReference type="PANTHER" id="PTHR22642">
    <property type="entry name" value="IMIDAZOLONEPROPIONASE"/>
    <property type="match status" value="1"/>
</dbReference>
<keyword evidence="1" id="KW-1133">Transmembrane helix</keyword>
<gene>
    <name evidence="3" type="ORF">METZ01_LOCUS26572</name>
</gene>
<evidence type="ECO:0000256" key="1">
    <source>
        <dbReference type="SAM" id="Phobius"/>
    </source>
</evidence>
<dbReference type="InterPro" id="IPR032466">
    <property type="entry name" value="Metal_Hydrolase"/>
</dbReference>
<dbReference type="InterPro" id="IPR033932">
    <property type="entry name" value="YtcJ-like"/>
</dbReference>
<reference evidence="3" key="1">
    <citation type="submission" date="2018-05" db="EMBL/GenBank/DDBJ databases">
        <authorList>
            <person name="Lanie J.A."/>
            <person name="Ng W.-L."/>
            <person name="Kazmierczak K.M."/>
            <person name="Andrzejewski T.M."/>
            <person name="Davidsen T.M."/>
            <person name="Wayne K.J."/>
            <person name="Tettelin H."/>
            <person name="Glass J.I."/>
            <person name="Rusch D."/>
            <person name="Podicherti R."/>
            <person name="Tsui H.-C.T."/>
            <person name="Winkler M.E."/>
        </authorList>
    </citation>
    <scope>NUCLEOTIDE SEQUENCE</scope>
</reference>
<keyword evidence="1" id="KW-0812">Transmembrane</keyword>
<proteinExistence type="predicted"/>
<dbReference type="SUPFAM" id="SSF51338">
    <property type="entry name" value="Composite domain of metallo-dependent hydrolases"/>
    <property type="match status" value="1"/>
</dbReference>
<dbReference type="Gene3D" id="2.30.40.10">
    <property type="entry name" value="Urease, subunit C, domain 1"/>
    <property type="match status" value="1"/>
</dbReference>
<dbReference type="AlphaFoldDB" id="A0A381Q477"/>
<protein>
    <recommendedName>
        <fullName evidence="2">Amidohydrolase 3 domain-containing protein</fullName>
    </recommendedName>
</protein>
<dbReference type="Pfam" id="PF07969">
    <property type="entry name" value="Amidohydro_3"/>
    <property type="match status" value="1"/>
</dbReference>